<proteinExistence type="predicted"/>
<dbReference type="GO" id="GO:0016787">
    <property type="term" value="F:hydrolase activity"/>
    <property type="evidence" value="ECO:0007669"/>
    <property type="project" value="UniProtKB-KW"/>
</dbReference>
<dbReference type="Gene3D" id="2.40.128.600">
    <property type="match status" value="1"/>
</dbReference>
<dbReference type="InterPro" id="IPR021860">
    <property type="entry name" value="Peptidase_S12_Pab87-rel_C"/>
</dbReference>
<evidence type="ECO:0000259" key="1">
    <source>
        <dbReference type="Pfam" id="PF00144"/>
    </source>
</evidence>
<gene>
    <name evidence="3" type="ORF">D7Z94_00810</name>
</gene>
<dbReference type="Pfam" id="PF00144">
    <property type="entry name" value="Beta-lactamase"/>
    <property type="match status" value="1"/>
</dbReference>
<feature type="domain" description="Peptidase S12 Pab87-related C-terminal" evidence="2">
    <location>
        <begin position="405"/>
        <end position="503"/>
    </location>
</feature>
<dbReference type="PANTHER" id="PTHR46825:SF15">
    <property type="entry name" value="BETA-LACTAMASE-RELATED DOMAIN-CONTAINING PROTEIN"/>
    <property type="match status" value="1"/>
</dbReference>
<keyword evidence="3" id="KW-0378">Hydrolase</keyword>
<dbReference type="AlphaFoldDB" id="A0A3B0CFC4"/>
<dbReference type="InterPro" id="IPR001466">
    <property type="entry name" value="Beta-lactam-related"/>
</dbReference>
<dbReference type="InterPro" id="IPR012338">
    <property type="entry name" value="Beta-lactam/transpept-like"/>
</dbReference>
<sequence length="513" mass="58916">MKKVVLWIPILFCALSQTLGQTPQIDVKALDAYYQKMVRDWEVPSVAIGIVKDGELVFTGNYGVLEVGKTQKPDENTLYAIASNSKAFTSAILGMLVQEGKLDWNDKVKKYLPYFEVYDPWVSNEVTVQDLLCHRVGFGTFSGDVIWYKSSLTSEEIIRRFKHLPKAFDFRAGFGYSNLMYITAGELIKKITGKRWSENVKERIFQPLGMDRTITSPKALETKGNYVTPHGRENNINIPIAWEDWEEIGATGGIISSVKDISKWMIFNLNHGVLGNDTLLTRQTRNMVWTPHNNFIVDHTKENDMNRHFSAYGLGWGLSDYHGRLRVAHTGGYDGMITAVTLIPDENLGVVVLTNGMKSPIHAATYHALDQFLRIEGKDWSTEYLERANKNQKEDSRITDIKAKRVLNTKPSIPVKEYTGVYKSDIYGEIKIDRINGKLRMQFEHTPELSATLEHWHYDVWEIKWDKKHAWFNFGTLRFKTDNNLNVKGLDFEVPNDDIFFEELKPYKIKDIP</sequence>
<feature type="domain" description="Beta-lactamase-related" evidence="1">
    <location>
        <begin position="33"/>
        <end position="364"/>
    </location>
</feature>
<organism evidence="3 4">
    <name type="scientific">Ulvibacterium marinum</name>
    <dbReference type="NCBI Taxonomy" id="2419782"/>
    <lineage>
        <taxon>Bacteria</taxon>
        <taxon>Pseudomonadati</taxon>
        <taxon>Bacteroidota</taxon>
        <taxon>Flavobacteriia</taxon>
        <taxon>Flavobacteriales</taxon>
        <taxon>Flavobacteriaceae</taxon>
        <taxon>Ulvibacterium</taxon>
    </lineage>
</organism>
<dbReference type="SUPFAM" id="SSF56601">
    <property type="entry name" value="beta-lactamase/transpeptidase-like"/>
    <property type="match status" value="1"/>
</dbReference>
<dbReference type="InterPro" id="IPR050491">
    <property type="entry name" value="AmpC-like"/>
</dbReference>
<keyword evidence="4" id="KW-1185">Reference proteome</keyword>
<evidence type="ECO:0000313" key="3">
    <source>
        <dbReference type="EMBL" id="RKN82427.1"/>
    </source>
</evidence>
<comment type="caution">
    <text evidence="3">The sequence shown here is derived from an EMBL/GenBank/DDBJ whole genome shotgun (WGS) entry which is preliminary data.</text>
</comment>
<dbReference type="RefSeq" id="WP_120709618.1">
    <property type="nucleotide sequence ID" value="NZ_RBCJ01000001.1"/>
</dbReference>
<accession>A0A3B0CFC4</accession>
<name>A0A3B0CFC4_9FLAO</name>
<dbReference type="Proteomes" id="UP000276603">
    <property type="component" value="Unassembled WGS sequence"/>
</dbReference>
<dbReference type="Pfam" id="PF11954">
    <property type="entry name" value="DUF3471"/>
    <property type="match status" value="1"/>
</dbReference>
<dbReference type="EMBL" id="RBCJ01000001">
    <property type="protein sequence ID" value="RKN82427.1"/>
    <property type="molecule type" value="Genomic_DNA"/>
</dbReference>
<dbReference type="OrthoDB" id="1522765at2"/>
<evidence type="ECO:0000259" key="2">
    <source>
        <dbReference type="Pfam" id="PF11954"/>
    </source>
</evidence>
<protein>
    <submittedName>
        <fullName evidence="3">Serine hydrolase</fullName>
    </submittedName>
</protein>
<reference evidence="3 4" key="1">
    <citation type="submission" date="2018-10" db="EMBL/GenBank/DDBJ databases">
        <title>Ulvibacterium marinum gen. nov., sp. nov., a novel marine bacterium of the family Flavobacteriaceae, isolated from a culture of the green alga Ulva prolifera.</title>
        <authorList>
            <person name="Zhang Z."/>
        </authorList>
    </citation>
    <scope>NUCLEOTIDE SEQUENCE [LARGE SCALE GENOMIC DNA]</scope>
    <source>
        <strain evidence="3 4">CCMM003</strain>
    </source>
</reference>
<dbReference type="PANTHER" id="PTHR46825">
    <property type="entry name" value="D-ALANYL-D-ALANINE-CARBOXYPEPTIDASE/ENDOPEPTIDASE AMPH"/>
    <property type="match status" value="1"/>
</dbReference>
<evidence type="ECO:0000313" key="4">
    <source>
        <dbReference type="Proteomes" id="UP000276603"/>
    </source>
</evidence>
<dbReference type="Gene3D" id="3.40.710.10">
    <property type="entry name" value="DD-peptidase/beta-lactamase superfamily"/>
    <property type="match status" value="1"/>
</dbReference>